<dbReference type="GO" id="GO:0005576">
    <property type="term" value="C:extracellular region"/>
    <property type="evidence" value="ECO:0007669"/>
    <property type="project" value="InterPro"/>
</dbReference>
<keyword evidence="1" id="KW-0677">Repeat</keyword>
<dbReference type="SUPFAM" id="SSF48452">
    <property type="entry name" value="TPR-like"/>
    <property type="match status" value="1"/>
</dbReference>
<evidence type="ECO:0000256" key="1">
    <source>
        <dbReference type="ARBA" id="ARBA00022737"/>
    </source>
</evidence>
<feature type="domain" description="ADP ribosyltransferase" evidence="5">
    <location>
        <begin position="243"/>
        <end position="398"/>
    </location>
</feature>
<dbReference type="Pfam" id="PF13176">
    <property type="entry name" value="TPR_7"/>
    <property type="match status" value="1"/>
</dbReference>
<protein>
    <recommendedName>
        <fullName evidence="5">ADP ribosyltransferase domain-containing protein</fullName>
    </recommendedName>
</protein>
<evidence type="ECO:0000313" key="7">
    <source>
        <dbReference type="EMBL" id="CAF1598452.1"/>
    </source>
</evidence>
<evidence type="ECO:0000256" key="4">
    <source>
        <dbReference type="SAM" id="MobiDB-lite"/>
    </source>
</evidence>
<feature type="repeat" description="TPR" evidence="3">
    <location>
        <begin position="788"/>
        <end position="821"/>
    </location>
</feature>
<feature type="repeat" description="TPR" evidence="3">
    <location>
        <begin position="872"/>
        <end position="905"/>
    </location>
</feature>
<feature type="region of interest" description="Disordered" evidence="4">
    <location>
        <begin position="1"/>
        <end position="21"/>
    </location>
</feature>
<keyword evidence="2 3" id="KW-0802">TPR repeat</keyword>
<dbReference type="SMART" id="SM00028">
    <property type="entry name" value="TPR"/>
    <property type="match status" value="12"/>
</dbReference>
<feature type="repeat" description="TPR" evidence="3">
    <location>
        <begin position="704"/>
        <end position="737"/>
    </location>
</feature>
<dbReference type="SUPFAM" id="SSF56399">
    <property type="entry name" value="ADP-ribosylation"/>
    <property type="match status" value="1"/>
</dbReference>
<dbReference type="EMBL" id="CAJNOI010000860">
    <property type="protein sequence ID" value="CAF1355582.1"/>
    <property type="molecule type" value="Genomic_DNA"/>
</dbReference>
<evidence type="ECO:0000256" key="3">
    <source>
        <dbReference type="PROSITE-ProRule" id="PRU00339"/>
    </source>
</evidence>
<feature type="repeat" description="TPR" evidence="3">
    <location>
        <begin position="746"/>
        <end position="779"/>
    </location>
</feature>
<dbReference type="PROSITE" id="PS51996">
    <property type="entry name" value="TR_MART"/>
    <property type="match status" value="1"/>
</dbReference>
<feature type="compositionally biased region" description="Polar residues" evidence="4">
    <location>
        <begin position="1"/>
        <end position="12"/>
    </location>
</feature>
<dbReference type="Pfam" id="PF13374">
    <property type="entry name" value="TPR_10"/>
    <property type="match status" value="2"/>
</dbReference>
<feature type="repeat" description="TPR" evidence="3">
    <location>
        <begin position="830"/>
        <end position="863"/>
    </location>
</feature>
<dbReference type="Pfam" id="PF13424">
    <property type="entry name" value="TPR_12"/>
    <property type="match status" value="5"/>
</dbReference>
<feature type="repeat" description="TPR" evidence="3">
    <location>
        <begin position="547"/>
        <end position="580"/>
    </location>
</feature>
<feature type="repeat" description="TPR" evidence="3">
    <location>
        <begin position="505"/>
        <end position="538"/>
    </location>
</feature>
<reference evidence="6" key="1">
    <citation type="submission" date="2021-02" db="EMBL/GenBank/DDBJ databases">
        <authorList>
            <person name="Nowell W R."/>
        </authorList>
    </citation>
    <scope>NUCLEOTIDE SEQUENCE</scope>
</reference>
<keyword evidence="8" id="KW-1185">Reference proteome</keyword>
<comment type="caution">
    <text evidence="6">The sequence shown here is derived from an EMBL/GenBank/DDBJ whole genome shotgun (WGS) entry which is preliminary data.</text>
</comment>
<evidence type="ECO:0000313" key="8">
    <source>
        <dbReference type="Proteomes" id="UP000663832"/>
    </source>
</evidence>
<dbReference type="Gene3D" id="3.90.176.10">
    <property type="entry name" value="Toxin ADP-ribosyltransferase, Chain A, domain 1"/>
    <property type="match status" value="1"/>
</dbReference>
<dbReference type="SUPFAM" id="SSF81901">
    <property type="entry name" value="HCP-like"/>
    <property type="match status" value="1"/>
</dbReference>
<dbReference type="AlphaFoldDB" id="A0A815HQ47"/>
<dbReference type="OrthoDB" id="7103806at2759"/>
<feature type="repeat" description="TPR" evidence="3">
    <location>
        <begin position="463"/>
        <end position="496"/>
    </location>
</feature>
<dbReference type="InterPro" id="IPR019734">
    <property type="entry name" value="TPR_rpt"/>
</dbReference>
<dbReference type="PROSITE" id="PS50293">
    <property type="entry name" value="TPR_REGION"/>
    <property type="match status" value="3"/>
</dbReference>
<sequence length="968" mass="110484">MSNRKSIANNESDGAMNKYPFPEDAEGRRRINIQRMQNVLLIWLDSNIDETNNDCQNTIKQLRRAINDINTFTEGDQCLEFIETIVNKKGCMIISGSLGQHIISRVHIMSQIDSIFIFCDNQNYHEQWAKEWPKIKGVFTDITSICKALKSAAHQCEQNAIPMSFVGLNKKLDHLDPSFMYIQLIKEILLSIKFEQKYIQDYINYCRDVFGDDEEEMVHIKQFEDEYYDEPPIFWYTCQMFLYPMLNRALRLMDGDIITRMGFFIADLHRNIEQLHKEQYVGKTATDTFTLYRGQGLSNADFEQMMKAKGGLVSFNNFLSTSENIKVSLGFAEDAAKNSDQIGILFIMHINLAQSTTPFASIASISAMKREKEVLFSMHSVFRIQDIKQMDGNDRLYQVNLELTADNDPELSRLTDYIREESLPGSEGWYRLGLALYNMGQFNKAEDIYQVLLDQTDDDEHTAPLCRQLGLIKRAQGKYEEALSYFEKTLEIRQQSLPLNHTDLADSYEVVGNVHDNMGNYPTALSSHEKALEIRQESHSPNHLDLASSYNNISNVHYNMGNYPKALLFQEKALEISKQSLPPNHPDLALMYGNIGTIHSTIGNYSEALSFHEIALEIQKQSLPPNHPDLAIMGTYPEALSFHEKAFEIRQQSLPPNHPHLATSYANIGEVHHSMANYPEALSFHEKALEIQQQSLPSNHPDLATFYSNIGSVHDSMDNYPKAHLFYEKALEIQQQSHSPNHPGLTISYHNIGNVYYNMGSYPEALAYYEKDLEISKHSLPLNHPDLATSYSNIGSVHDSMGKYPEALSFHEKALEIRQQSLSSNHSDLATSYSNIGSVHYSMGNYPKALLFYEKALEIQQQSLLDNHPDLATTYNNIGSVHKYMGNYPEALSFLEKALEIRQRSLPPNHPCLIASCGNIGVVHDSMGNYPKARTFYEHAIRIGEQSLLLNDSDLQMYRNKLEDVINK</sequence>
<accession>A0A815HQ47</accession>
<dbReference type="EMBL" id="CAJNOM010001212">
    <property type="protein sequence ID" value="CAF1598452.1"/>
    <property type="molecule type" value="Genomic_DNA"/>
</dbReference>
<feature type="repeat" description="TPR" evidence="3">
    <location>
        <begin position="589"/>
        <end position="622"/>
    </location>
</feature>
<gene>
    <name evidence="6" type="ORF">BJG266_LOCUS35199</name>
    <name evidence="7" type="ORF">QVE165_LOCUS52259</name>
</gene>
<dbReference type="InterPro" id="IPR003540">
    <property type="entry name" value="ADP-ribosyltransferase"/>
</dbReference>
<dbReference type="InterPro" id="IPR011990">
    <property type="entry name" value="TPR-like_helical_dom_sf"/>
</dbReference>
<feature type="repeat" description="TPR" evidence="3">
    <location>
        <begin position="426"/>
        <end position="459"/>
    </location>
</feature>
<dbReference type="Pfam" id="PF03496">
    <property type="entry name" value="ADPrib_exo_Tox"/>
    <property type="match status" value="1"/>
</dbReference>
<evidence type="ECO:0000256" key="2">
    <source>
        <dbReference type="ARBA" id="ARBA00022803"/>
    </source>
</evidence>
<dbReference type="Proteomes" id="UP000663832">
    <property type="component" value="Unassembled WGS sequence"/>
</dbReference>
<dbReference type="PANTHER" id="PTHR45641">
    <property type="entry name" value="TETRATRICOPEPTIDE REPEAT PROTEIN (AFU_ORTHOLOGUE AFUA_6G03870)"/>
    <property type="match status" value="1"/>
</dbReference>
<name>A0A815HQ47_9BILA</name>
<dbReference type="PANTHER" id="PTHR45641:SF19">
    <property type="entry name" value="NEPHROCYSTIN-3"/>
    <property type="match status" value="1"/>
</dbReference>
<organism evidence="6 9">
    <name type="scientific">Adineta steineri</name>
    <dbReference type="NCBI Taxonomy" id="433720"/>
    <lineage>
        <taxon>Eukaryota</taxon>
        <taxon>Metazoa</taxon>
        <taxon>Spiralia</taxon>
        <taxon>Gnathifera</taxon>
        <taxon>Rotifera</taxon>
        <taxon>Eurotatoria</taxon>
        <taxon>Bdelloidea</taxon>
        <taxon>Adinetida</taxon>
        <taxon>Adinetidae</taxon>
        <taxon>Adineta</taxon>
    </lineage>
</organism>
<evidence type="ECO:0000313" key="6">
    <source>
        <dbReference type="EMBL" id="CAF1355582.1"/>
    </source>
</evidence>
<feature type="repeat" description="TPR" evidence="3">
    <location>
        <begin position="662"/>
        <end position="695"/>
    </location>
</feature>
<dbReference type="Gene3D" id="1.25.40.10">
    <property type="entry name" value="Tetratricopeptide repeat domain"/>
    <property type="match status" value="5"/>
</dbReference>
<dbReference type="Proteomes" id="UP000663877">
    <property type="component" value="Unassembled WGS sequence"/>
</dbReference>
<evidence type="ECO:0000313" key="9">
    <source>
        <dbReference type="Proteomes" id="UP000663877"/>
    </source>
</evidence>
<dbReference type="PROSITE" id="PS50005">
    <property type="entry name" value="TPR"/>
    <property type="match status" value="11"/>
</dbReference>
<proteinExistence type="predicted"/>
<evidence type="ECO:0000259" key="5">
    <source>
        <dbReference type="Pfam" id="PF03496"/>
    </source>
</evidence>